<dbReference type="CDD" id="cd18682">
    <property type="entry name" value="PIN_VapC-like"/>
    <property type="match status" value="1"/>
</dbReference>
<evidence type="ECO:0000259" key="1">
    <source>
        <dbReference type="Pfam" id="PF01850"/>
    </source>
</evidence>
<dbReference type="Pfam" id="PF01850">
    <property type="entry name" value="PIN"/>
    <property type="match status" value="1"/>
</dbReference>
<name>A0A6I6EFI1_THETI</name>
<sequence length="147" mass="15733">MHCRTARRSGTRGRRHVSYVLDTSALLAKVYGETGAARIESALLGDSCFMSSVNLAEFASKCADQGMTRADVEIVLDGFDIEAVDFDADLALATGVLRASTRHLGLSLGDRACLALAQRLNATALTADRAWKAIDPALELKIECVCD</sequence>
<evidence type="ECO:0000313" key="2">
    <source>
        <dbReference type="EMBL" id="QGU33729.1"/>
    </source>
</evidence>
<dbReference type="Proteomes" id="UP000426424">
    <property type="component" value="Chromosome"/>
</dbReference>
<gene>
    <name evidence="2" type="ORF">E6P07_12545</name>
</gene>
<accession>A0A6I6EFI1</accession>
<dbReference type="KEGG" id="ttp:E6P07_12545"/>
<dbReference type="SUPFAM" id="SSF88723">
    <property type="entry name" value="PIN domain-like"/>
    <property type="match status" value="1"/>
</dbReference>
<proteinExistence type="predicted"/>
<dbReference type="InterPro" id="IPR029060">
    <property type="entry name" value="PIN-like_dom_sf"/>
</dbReference>
<reference evidence="2 3" key="1">
    <citation type="submission" date="2019-12" db="EMBL/GenBank/DDBJ databases">
        <title>The complete genome of the thermophilic, anoxygenic phototrophic gammaproteobacterium Thermochromatium tepidum.</title>
        <authorList>
            <person name="Sattley W.M."/>
            <person name="Swingley W.D."/>
            <person name="Burchell B.M."/>
            <person name="Gurbani S.A."/>
            <person name="Kujawa C.M."/>
            <person name="Nuccio D.A."/>
            <person name="Schladweiler J."/>
            <person name="Shaffer K.N."/>
            <person name="Stokes L.M."/>
            <person name="Touchman J.W."/>
            <person name="Blankenship R.E."/>
            <person name="Madigan M.T."/>
        </authorList>
    </citation>
    <scope>NUCLEOTIDE SEQUENCE [LARGE SCALE GENOMIC DNA]</scope>
    <source>
        <strain evidence="2 3">ATCC 43061</strain>
    </source>
</reference>
<dbReference type="InterPro" id="IPR002716">
    <property type="entry name" value="PIN_dom"/>
</dbReference>
<dbReference type="OrthoDB" id="286092at2"/>
<evidence type="ECO:0000313" key="3">
    <source>
        <dbReference type="Proteomes" id="UP000426424"/>
    </source>
</evidence>
<feature type="domain" description="PIN" evidence="1">
    <location>
        <begin position="19"/>
        <end position="135"/>
    </location>
</feature>
<keyword evidence="3" id="KW-1185">Reference proteome</keyword>
<dbReference type="AlphaFoldDB" id="A0A6I6EFI1"/>
<organism evidence="2 3">
    <name type="scientific">Thermochromatium tepidum ATCC 43061</name>
    <dbReference type="NCBI Taxonomy" id="316276"/>
    <lineage>
        <taxon>Bacteria</taxon>
        <taxon>Pseudomonadati</taxon>
        <taxon>Pseudomonadota</taxon>
        <taxon>Gammaproteobacteria</taxon>
        <taxon>Chromatiales</taxon>
        <taxon>Chromatiaceae</taxon>
        <taxon>Thermochromatium</taxon>
    </lineage>
</organism>
<dbReference type="Gene3D" id="3.40.50.1010">
    <property type="entry name" value="5'-nuclease"/>
    <property type="match status" value="1"/>
</dbReference>
<dbReference type="EMBL" id="CP039268">
    <property type="protein sequence ID" value="QGU33729.1"/>
    <property type="molecule type" value="Genomic_DNA"/>
</dbReference>
<protein>
    <submittedName>
        <fullName evidence="2">PIN domain-containing protein</fullName>
    </submittedName>
</protein>